<evidence type="ECO:0000313" key="1">
    <source>
        <dbReference type="EMBL" id="MFC3609115.1"/>
    </source>
</evidence>
<protein>
    <submittedName>
        <fullName evidence="1">DNA polymerase III subunit chi</fullName>
    </submittedName>
</protein>
<dbReference type="EMBL" id="JBHRXZ010000024">
    <property type="protein sequence ID" value="MFC3609115.1"/>
    <property type="molecule type" value="Genomic_DNA"/>
</dbReference>
<dbReference type="Pfam" id="PF04364">
    <property type="entry name" value="DNA_pol3_chi"/>
    <property type="match status" value="1"/>
</dbReference>
<dbReference type="RefSeq" id="WP_386366367.1">
    <property type="nucleotide sequence ID" value="NZ_JBHRXZ010000024.1"/>
</dbReference>
<gene>
    <name evidence="1" type="ORF">ACFOMF_15140</name>
</gene>
<comment type="caution">
    <text evidence="1">The sequence shown here is derived from an EMBL/GenBank/DDBJ whole genome shotgun (WGS) entry which is preliminary data.</text>
</comment>
<dbReference type="InterPro" id="IPR036768">
    <property type="entry name" value="PolIII_chi_sf"/>
</dbReference>
<accession>A0ABV7T7D1</accession>
<dbReference type="SUPFAM" id="SSF102400">
    <property type="entry name" value="DNA polymerase III chi subunit"/>
    <property type="match status" value="1"/>
</dbReference>
<dbReference type="PANTHER" id="PTHR38767:SF1">
    <property type="entry name" value="DNA POLYMERASE III SUBUNIT CHI"/>
    <property type="match status" value="1"/>
</dbReference>
<reference evidence="2" key="1">
    <citation type="journal article" date="2019" name="Int. J. Syst. Evol. Microbiol.">
        <title>The Global Catalogue of Microorganisms (GCM) 10K type strain sequencing project: providing services to taxonomists for standard genome sequencing and annotation.</title>
        <authorList>
            <consortium name="The Broad Institute Genomics Platform"/>
            <consortium name="The Broad Institute Genome Sequencing Center for Infectious Disease"/>
            <person name="Wu L."/>
            <person name="Ma J."/>
        </authorList>
    </citation>
    <scope>NUCLEOTIDE SEQUENCE [LARGE SCALE GENOMIC DNA]</scope>
    <source>
        <strain evidence="2">KCTC 42447</strain>
    </source>
</reference>
<evidence type="ECO:0000313" key="2">
    <source>
        <dbReference type="Proteomes" id="UP001595630"/>
    </source>
</evidence>
<sequence>MTRIEFYVLPDADPKGRLLAACRLASKAWQHELPVFVRCQDERECGELDALLWSFRGERFIPHNLHDEDPMAPVVIGLDQPPAQPQAVLINLAQDLSGHLDRYSRVFEIVNQEPHQLARSRENFRVYRRQGYDPKRVEL</sequence>
<keyword evidence="2" id="KW-1185">Reference proteome</keyword>
<dbReference type="Gene3D" id="3.40.50.10110">
    <property type="entry name" value="DNA polymerase III subunit chi"/>
    <property type="match status" value="1"/>
</dbReference>
<dbReference type="Proteomes" id="UP001595630">
    <property type="component" value="Unassembled WGS sequence"/>
</dbReference>
<dbReference type="PANTHER" id="PTHR38767">
    <property type="entry name" value="DNA POLYMERASE III SUBUNIT CHI"/>
    <property type="match status" value="1"/>
</dbReference>
<organism evidence="1 2">
    <name type="scientific">Stutzerimonas tarimensis</name>
    <dbReference type="NCBI Taxonomy" id="1507735"/>
    <lineage>
        <taxon>Bacteria</taxon>
        <taxon>Pseudomonadati</taxon>
        <taxon>Pseudomonadota</taxon>
        <taxon>Gammaproteobacteria</taxon>
        <taxon>Pseudomonadales</taxon>
        <taxon>Pseudomonadaceae</taxon>
        <taxon>Stutzerimonas</taxon>
    </lineage>
</organism>
<dbReference type="InterPro" id="IPR007459">
    <property type="entry name" value="DNA_pol3_chi"/>
</dbReference>
<name>A0ABV7T7D1_9GAMM</name>
<proteinExistence type="predicted"/>